<protein>
    <recommendedName>
        <fullName evidence="4">Deoxyribodipyrimidine photo-lyase</fullName>
        <ecNumber evidence="3">4.1.99.3</ecNumber>
    </recommendedName>
    <alternativeName>
        <fullName evidence="11">DNA photolyase</fullName>
    </alternativeName>
    <alternativeName>
        <fullName evidence="14">Photoreactivating enzyme</fullName>
    </alternativeName>
</protein>
<dbReference type="GO" id="GO:0003677">
    <property type="term" value="F:DNA binding"/>
    <property type="evidence" value="ECO:0007669"/>
    <property type="project" value="UniProtKB-KW"/>
</dbReference>
<evidence type="ECO:0000256" key="12">
    <source>
        <dbReference type="ARBA" id="ARBA00033999"/>
    </source>
</evidence>
<proteinExistence type="inferred from homology"/>
<dbReference type="AlphaFoldDB" id="A0A194PVE0"/>
<reference evidence="16 17" key="1">
    <citation type="journal article" date="2015" name="Nat. Commun.">
        <title>Outbred genome sequencing and CRISPR/Cas9 gene editing in butterflies.</title>
        <authorList>
            <person name="Li X."/>
            <person name="Fan D."/>
            <person name="Zhang W."/>
            <person name="Liu G."/>
            <person name="Zhang L."/>
            <person name="Zhao L."/>
            <person name="Fang X."/>
            <person name="Chen L."/>
            <person name="Dong Y."/>
            <person name="Chen Y."/>
            <person name="Ding Y."/>
            <person name="Zhao R."/>
            <person name="Feng M."/>
            <person name="Zhu Y."/>
            <person name="Feng Y."/>
            <person name="Jiang X."/>
            <person name="Zhu D."/>
            <person name="Xiang H."/>
            <person name="Feng X."/>
            <person name="Li S."/>
            <person name="Wang J."/>
            <person name="Zhang G."/>
            <person name="Kronforst M.R."/>
            <person name="Wang W."/>
        </authorList>
    </citation>
    <scope>NUCLEOTIDE SEQUENCE [LARGE SCALE GENOMIC DNA]</scope>
    <source>
        <strain evidence="16">Ya'a_city_454_Px</strain>
        <tissue evidence="16">Whole body</tissue>
    </source>
</reference>
<keyword evidence="8" id="KW-0238">DNA-binding</keyword>
<dbReference type="Gene3D" id="1.25.40.80">
    <property type="match status" value="1"/>
</dbReference>
<dbReference type="SUPFAM" id="SSF48173">
    <property type="entry name" value="Cryptochrome/photolyase FAD-binding domain"/>
    <property type="match status" value="1"/>
</dbReference>
<dbReference type="InterPro" id="IPR036134">
    <property type="entry name" value="Crypto/Photolyase_FAD-like_sf"/>
</dbReference>
<name>A0A194PVE0_PAPXU</name>
<evidence type="ECO:0000256" key="11">
    <source>
        <dbReference type="ARBA" id="ARBA00031671"/>
    </source>
</evidence>
<gene>
    <name evidence="16" type="ORF">RR46_12099</name>
</gene>
<comment type="similarity">
    <text evidence="2">Belongs to the DNA photolyase class-2 family.</text>
</comment>
<evidence type="ECO:0000256" key="13">
    <source>
        <dbReference type="ARBA" id="ARBA00059220"/>
    </source>
</evidence>
<dbReference type="Pfam" id="PF00875">
    <property type="entry name" value="DNA_photolyase"/>
    <property type="match status" value="1"/>
</dbReference>
<keyword evidence="10 16" id="KW-0456">Lyase</keyword>
<dbReference type="FunFam" id="1.25.40.80:FF:000004">
    <property type="entry name" value="Deoxyribodipyrimidine photolyase"/>
    <property type="match status" value="1"/>
</dbReference>
<keyword evidence="17" id="KW-1185">Reference proteome</keyword>
<evidence type="ECO:0000256" key="3">
    <source>
        <dbReference type="ARBA" id="ARBA00013149"/>
    </source>
</evidence>
<evidence type="ECO:0000259" key="15">
    <source>
        <dbReference type="PROSITE" id="PS51645"/>
    </source>
</evidence>
<dbReference type="GO" id="GO:0000719">
    <property type="term" value="P:photoreactive repair"/>
    <property type="evidence" value="ECO:0007669"/>
    <property type="project" value="TreeGrafter"/>
</dbReference>
<evidence type="ECO:0000313" key="17">
    <source>
        <dbReference type="Proteomes" id="UP000053268"/>
    </source>
</evidence>
<evidence type="ECO:0000256" key="6">
    <source>
        <dbReference type="ARBA" id="ARBA00022763"/>
    </source>
</evidence>
<dbReference type="SUPFAM" id="SSF52425">
    <property type="entry name" value="Cryptochrome/photolyase, N-terminal domain"/>
    <property type="match status" value="1"/>
</dbReference>
<keyword evidence="7" id="KW-0274">FAD</keyword>
<dbReference type="InterPro" id="IPR036155">
    <property type="entry name" value="Crypto/Photolyase_N_sf"/>
</dbReference>
<dbReference type="InterPro" id="IPR014729">
    <property type="entry name" value="Rossmann-like_a/b/a_fold"/>
</dbReference>
<feature type="domain" description="Photolyase/cryptochrome alpha/beta" evidence="15">
    <location>
        <begin position="68"/>
        <end position="200"/>
    </location>
</feature>
<comment type="cofactor">
    <cofactor evidence="1">
        <name>FAD</name>
        <dbReference type="ChEBI" id="CHEBI:57692"/>
    </cofactor>
</comment>
<dbReference type="EC" id="4.1.99.3" evidence="3"/>
<dbReference type="GO" id="GO:0009650">
    <property type="term" value="P:UV protection"/>
    <property type="evidence" value="ECO:0007669"/>
    <property type="project" value="UniProtKB-ARBA"/>
</dbReference>
<keyword evidence="9" id="KW-0234">DNA repair</keyword>
<evidence type="ECO:0000256" key="9">
    <source>
        <dbReference type="ARBA" id="ARBA00023204"/>
    </source>
</evidence>
<keyword evidence="6" id="KW-0227">DNA damage</keyword>
<dbReference type="EMBL" id="KQ459597">
    <property type="protein sequence ID" value="KPI95095.1"/>
    <property type="molecule type" value="Genomic_DNA"/>
</dbReference>
<evidence type="ECO:0000256" key="1">
    <source>
        <dbReference type="ARBA" id="ARBA00001974"/>
    </source>
</evidence>
<dbReference type="InterPro" id="IPR006050">
    <property type="entry name" value="DNA_photolyase_N"/>
</dbReference>
<dbReference type="NCBIfam" id="TIGR00591">
    <property type="entry name" value="phr2"/>
    <property type="match status" value="1"/>
</dbReference>
<dbReference type="PANTHER" id="PTHR10211">
    <property type="entry name" value="DEOXYRIBODIPYRIMIDINE PHOTOLYASE"/>
    <property type="match status" value="1"/>
</dbReference>
<dbReference type="InterPro" id="IPR052219">
    <property type="entry name" value="Photolyase_Class-2"/>
</dbReference>
<dbReference type="Gene3D" id="1.10.579.10">
    <property type="entry name" value="DNA Cyclobutane Dipyrimidine Photolyase, subunit A, domain 3"/>
    <property type="match status" value="1"/>
</dbReference>
<dbReference type="FunFam" id="1.10.579.10:FF:000002">
    <property type="entry name" value="Deoxyribodipyrimidine photolyase"/>
    <property type="match status" value="1"/>
</dbReference>
<dbReference type="InterPro" id="IPR008148">
    <property type="entry name" value="DNA_photolyase_2"/>
</dbReference>
<dbReference type="PROSITE" id="PS51645">
    <property type="entry name" value="PHR_CRY_ALPHA_BETA"/>
    <property type="match status" value="1"/>
</dbReference>
<dbReference type="PANTHER" id="PTHR10211:SF0">
    <property type="entry name" value="DEOXYRIBODIPYRIMIDINE PHOTO-LYASE"/>
    <property type="match status" value="1"/>
</dbReference>
<dbReference type="FunFam" id="3.40.50.620:FF:000110">
    <property type="entry name" value="Deoxyribodipyrimidine photolyase"/>
    <property type="match status" value="1"/>
</dbReference>
<accession>A0A194PVE0</accession>
<dbReference type="GO" id="GO:0003904">
    <property type="term" value="F:deoxyribodipyrimidine photo-lyase activity"/>
    <property type="evidence" value="ECO:0007669"/>
    <property type="project" value="UniProtKB-EC"/>
</dbReference>
<evidence type="ECO:0000256" key="7">
    <source>
        <dbReference type="ARBA" id="ARBA00022827"/>
    </source>
</evidence>
<dbReference type="STRING" id="66420.A0A194PVE0"/>
<comment type="catalytic activity">
    <reaction evidence="12">
        <text>cyclobutadipyrimidine (in DNA) = 2 pyrimidine residues (in DNA).</text>
        <dbReference type="EC" id="4.1.99.3"/>
    </reaction>
</comment>
<evidence type="ECO:0000313" key="16">
    <source>
        <dbReference type="EMBL" id="KPI95095.1"/>
    </source>
</evidence>
<sequence length="510" mass="59051">MAPPAKKKKLSIASGGFKNKISKSSLADFINNIQKKRDVTADSILDFDFHKKRVRIFSQVQLVPDYCEGIVYWMSRDCRVQDNWALLFAQKLALKNQVPLHVCFCLVEKYLDASLRQFHFLVKGLQKVAAECKKLNILFHLLEGSGDNVLPQWITDHKIGAVVCDFNPLRLPTTWVENAKNKFRTDVPFIQVDAHNIVPCWIAADKQVHTIYSMRCKINSKLDEYLTEFPPVIKHPYTSSFESEPIDWNKAIETREGDKTVGPIEWANPGYDEAMKTLKSFLEKRLKIFADKRNDPTEDALSNLSPWFHFGQISPQRVALCVQEYKLQYTESVNAFLEVVIVRRELTDNYCFYCENYDNLNGADNWAQKTLDKHRNDKRSHIYTLEQLAKAETHDELWNSAQLQLVNEGKMHGSIRMYWGKKILEWTPSPEDALKYAIYLNDHYSIDGRDPNGYAGCMRSICGIHDTNFVERAVFGQVRYMNYNGCKKKFNIDTFVEHYGGKKHKYIAAK</sequence>
<evidence type="ECO:0000256" key="8">
    <source>
        <dbReference type="ARBA" id="ARBA00023125"/>
    </source>
</evidence>
<dbReference type="Gene3D" id="3.40.50.620">
    <property type="entry name" value="HUPs"/>
    <property type="match status" value="1"/>
</dbReference>
<keyword evidence="5" id="KW-0285">Flavoprotein</keyword>
<organism evidence="16 17">
    <name type="scientific">Papilio xuthus</name>
    <name type="common">Asian swallowtail butterfly</name>
    <dbReference type="NCBI Taxonomy" id="66420"/>
    <lineage>
        <taxon>Eukaryota</taxon>
        <taxon>Metazoa</taxon>
        <taxon>Ecdysozoa</taxon>
        <taxon>Arthropoda</taxon>
        <taxon>Hexapoda</taxon>
        <taxon>Insecta</taxon>
        <taxon>Pterygota</taxon>
        <taxon>Neoptera</taxon>
        <taxon>Endopterygota</taxon>
        <taxon>Lepidoptera</taxon>
        <taxon>Glossata</taxon>
        <taxon>Ditrysia</taxon>
        <taxon>Papilionoidea</taxon>
        <taxon>Papilionidae</taxon>
        <taxon>Papilioninae</taxon>
        <taxon>Papilio</taxon>
    </lineage>
</organism>
<evidence type="ECO:0000256" key="10">
    <source>
        <dbReference type="ARBA" id="ARBA00023239"/>
    </source>
</evidence>
<evidence type="ECO:0000256" key="4">
    <source>
        <dbReference type="ARBA" id="ARBA00014046"/>
    </source>
</evidence>
<evidence type="ECO:0000256" key="2">
    <source>
        <dbReference type="ARBA" id="ARBA00006409"/>
    </source>
</evidence>
<evidence type="ECO:0000256" key="5">
    <source>
        <dbReference type="ARBA" id="ARBA00022630"/>
    </source>
</evidence>
<comment type="function">
    <text evidence="13">Involved in repair of UV radiation-induced DNA damage. Catalyzes the light-dependent monomerization (300-600 nm) of cyclobutyl pyrimidine dimers (in cis-syn configuration), which are formed between adjacent bases on the same DNA strand upon exposure to ultraviolet radiation.</text>
</comment>
<dbReference type="Proteomes" id="UP000053268">
    <property type="component" value="Unassembled WGS sequence"/>
</dbReference>
<evidence type="ECO:0000256" key="14">
    <source>
        <dbReference type="ARBA" id="ARBA00083107"/>
    </source>
</evidence>